<evidence type="ECO:0000313" key="2">
    <source>
        <dbReference type="Proteomes" id="UP001157502"/>
    </source>
</evidence>
<dbReference type="Proteomes" id="UP001157502">
    <property type="component" value="Chromosome 23"/>
</dbReference>
<comment type="caution">
    <text evidence="1">The sequence shown here is derived from an EMBL/GenBank/DDBJ whole genome shotgun (WGS) entry which is preliminary data.</text>
</comment>
<sequence>MRTTVCPCSWFLCRPKQQTTATLRPLFEVRSLGNPGHKDAAGQSGHSNASPQSGIVEHDSHNQSREGATPRGLLWQPRPGDIITKRVSLQWGRVVCKAVPLSLTWPFHSPSPCSPTLAAPVQTKQAPGSSVDCQRLTPKQFCSRLRNSSNTRLKTSLGN</sequence>
<name>A0ACC2FSW1_DALPE</name>
<keyword evidence="2" id="KW-1185">Reference proteome</keyword>
<accession>A0ACC2FSW1</accession>
<dbReference type="EMBL" id="CM055750">
    <property type="protein sequence ID" value="KAJ7994320.1"/>
    <property type="molecule type" value="Genomic_DNA"/>
</dbReference>
<gene>
    <name evidence="1" type="ORF">DPEC_G00264650</name>
</gene>
<evidence type="ECO:0000313" key="1">
    <source>
        <dbReference type="EMBL" id="KAJ7994320.1"/>
    </source>
</evidence>
<organism evidence="1 2">
    <name type="scientific">Dallia pectoralis</name>
    <name type="common">Alaska blackfish</name>
    <dbReference type="NCBI Taxonomy" id="75939"/>
    <lineage>
        <taxon>Eukaryota</taxon>
        <taxon>Metazoa</taxon>
        <taxon>Chordata</taxon>
        <taxon>Craniata</taxon>
        <taxon>Vertebrata</taxon>
        <taxon>Euteleostomi</taxon>
        <taxon>Actinopterygii</taxon>
        <taxon>Neopterygii</taxon>
        <taxon>Teleostei</taxon>
        <taxon>Protacanthopterygii</taxon>
        <taxon>Esociformes</taxon>
        <taxon>Umbridae</taxon>
        <taxon>Dallia</taxon>
    </lineage>
</organism>
<proteinExistence type="predicted"/>
<reference evidence="1" key="1">
    <citation type="submission" date="2021-05" db="EMBL/GenBank/DDBJ databases">
        <authorList>
            <person name="Pan Q."/>
            <person name="Jouanno E."/>
            <person name="Zahm M."/>
            <person name="Klopp C."/>
            <person name="Cabau C."/>
            <person name="Louis A."/>
            <person name="Berthelot C."/>
            <person name="Parey E."/>
            <person name="Roest Crollius H."/>
            <person name="Montfort J."/>
            <person name="Robinson-Rechavi M."/>
            <person name="Bouchez O."/>
            <person name="Lampietro C."/>
            <person name="Lopez Roques C."/>
            <person name="Donnadieu C."/>
            <person name="Postlethwait J."/>
            <person name="Bobe J."/>
            <person name="Dillon D."/>
            <person name="Chandos A."/>
            <person name="von Hippel F."/>
            <person name="Guiguen Y."/>
        </authorList>
    </citation>
    <scope>NUCLEOTIDE SEQUENCE</scope>
    <source>
        <strain evidence="1">YG-Jan2019</strain>
    </source>
</reference>
<protein>
    <submittedName>
        <fullName evidence="1">Uncharacterized protein</fullName>
    </submittedName>
</protein>